<evidence type="ECO:0000256" key="5">
    <source>
        <dbReference type="ARBA" id="ARBA00023014"/>
    </source>
</evidence>
<dbReference type="EMBL" id="CP003349">
    <property type="protein sequence ID" value="AFD07867.1"/>
    <property type="molecule type" value="Genomic_DNA"/>
</dbReference>
<dbReference type="InterPro" id="IPR007197">
    <property type="entry name" value="rSAM"/>
</dbReference>
<dbReference type="PROSITE" id="PS51918">
    <property type="entry name" value="RADICAL_SAM"/>
    <property type="match status" value="1"/>
</dbReference>
<keyword evidence="2" id="KW-0949">S-adenosyl-L-methionine</keyword>
<dbReference type="STRING" id="929556.Solca_2842"/>
<dbReference type="PANTHER" id="PTHR11228">
    <property type="entry name" value="RADICAL SAM DOMAIN PROTEIN"/>
    <property type="match status" value="1"/>
</dbReference>
<evidence type="ECO:0000259" key="6">
    <source>
        <dbReference type="PROSITE" id="PS51918"/>
    </source>
</evidence>
<evidence type="ECO:0000313" key="8">
    <source>
        <dbReference type="Proteomes" id="UP000007590"/>
    </source>
</evidence>
<keyword evidence="3" id="KW-0479">Metal-binding</keyword>
<sequence length="274" mass="31049">MNIQANSYGSARYPASLASKLDLPLMICFRVTRFCNARCGFCLAPPDGGNHPKISELKNRVDWLLANGVKTMHFCGGEPTIHHQLPELISYTKMIGGKSKLTTNGILVSDELIHALKFAQTEVKVSLHGNEIHHNNIVGKNAFHSTSESILRLIRNGIRTSVQTTIVHNHLDAMDWIIQFCLENSMKKVSFLPFIPRGYGLENRSLYDLSLAEQRMLPELIKQNRREYMNRLDIRLLNFNSRPIHVVEPDGRIVLEGATEARDTYLYQIPNVSL</sequence>
<dbReference type="SUPFAM" id="SSF102114">
    <property type="entry name" value="Radical SAM enzymes"/>
    <property type="match status" value="1"/>
</dbReference>
<evidence type="ECO:0000256" key="1">
    <source>
        <dbReference type="ARBA" id="ARBA00001966"/>
    </source>
</evidence>
<name>H8KS79_SOLCM</name>
<reference evidence="7" key="1">
    <citation type="submission" date="2012-02" db="EMBL/GenBank/DDBJ databases">
        <title>The complete genome of Solitalea canadensis DSM 3403.</title>
        <authorList>
            <consortium name="US DOE Joint Genome Institute (JGI-PGF)"/>
            <person name="Lucas S."/>
            <person name="Copeland A."/>
            <person name="Lapidus A."/>
            <person name="Glavina del Rio T."/>
            <person name="Dalin E."/>
            <person name="Tice H."/>
            <person name="Bruce D."/>
            <person name="Goodwin L."/>
            <person name="Pitluck S."/>
            <person name="Peters L."/>
            <person name="Ovchinnikova G."/>
            <person name="Lu M."/>
            <person name="Kyrpides N."/>
            <person name="Mavromatis K."/>
            <person name="Ivanova N."/>
            <person name="Brettin T."/>
            <person name="Detter J.C."/>
            <person name="Han C."/>
            <person name="Larimer F."/>
            <person name="Land M."/>
            <person name="Hauser L."/>
            <person name="Markowitz V."/>
            <person name="Cheng J.-F."/>
            <person name="Hugenholtz P."/>
            <person name="Woyke T."/>
            <person name="Wu D."/>
            <person name="Spring S."/>
            <person name="Schroeder M."/>
            <person name="Kopitz M."/>
            <person name="Brambilla E."/>
            <person name="Klenk H.-P."/>
            <person name="Eisen J.A."/>
        </authorList>
    </citation>
    <scope>NUCLEOTIDE SEQUENCE</scope>
    <source>
        <strain evidence="7">DSM 3403</strain>
    </source>
</reference>
<evidence type="ECO:0000256" key="4">
    <source>
        <dbReference type="ARBA" id="ARBA00023004"/>
    </source>
</evidence>
<accession>H8KS79</accession>
<comment type="cofactor">
    <cofactor evidence="1">
        <name>[4Fe-4S] cluster</name>
        <dbReference type="ChEBI" id="CHEBI:49883"/>
    </cofactor>
</comment>
<dbReference type="InterPro" id="IPR058240">
    <property type="entry name" value="rSAM_sf"/>
</dbReference>
<dbReference type="GO" id="GO:0003824">
    <property type="term" value="F:catalytic activity"/>
    <property type="evidence" value="ECO:0007669"/>
    <property type="project" value="InterPro"/>
</dbReference>
<dbReference type="SFLD" id="SFLDG01067">
    <property type="entry name" value="SPASM/twitch_domain_containing"/>
    <property type="match status" value="1"/>
</dbReference>
<dbReference type="GO" id="GO:0051536">
    <property type="term" value="F:iron-sulfur cluster binding"/>
    <property type="evidence" value="ECO:0007669"/>
    <property type="project" value="UniProtKB-KW"/>
</dbReference>
<keyword evidence="8" id="KW-1185">Reference proteome</keyword>
<dbReference type="SFLD" id="SFLDS00029">
    <property type="entry name" value="Radical_SAM"/>
    <property type="match status" value="1"/>
</dbReference>
<dbReference type="CDD" id="cd01335">
    <property type="entry name" value="Radical_SAM"/>
    <property type="match status" value="1"/>
</dbReference>
<keyword evidence="5" id="KW-0411">Iron-sulfur</keyword>
<dbReference type="AlphaFoldDB" id="H8KS79"/>
<dbReference type="RefSeq" id="WP_014681094.1">
    <property type="nucleotide sequence ID" value="NC_017770.1"/>
</dbReference>
<dbReference type="InterPro" id="IPR013785">
    <property type="entry name" value="Aldolase_TIM"/>
</dbReference>
<keyword evidence="4" id="KW-0408">Iron</keyword>
<evidence type="ECO:0000313" key="7">
    <source>
        <dbReference type="EMBL" id="AFD07867.1"/>
    </source>
</evidence>
<gene>
    <name evidence="7" type="ordered locus">Solca_2842</name>
</gene>
<dbReference type="Proteomes" id="UP000007590">
    <property type="component" value="Chromosome"/>
</dbReference>
<dbReference type="PANTHER" id="PTHR11228:SF35">
    <property type="entry name" value="MOLYBDENUM COFACTOR BIOSYNTHESIS PROTEIN A-RELATED"/>
    <property type="match status" value="1"/>
</dbReference>
<dbReference type="GO" id="GO:0046872">
    <property type="term" value="F:metal ion binding"/>
    <property type="evidence" value="ECO:0007669"/>
    <property type="project" value="UniProtKB-KW"/>
</dbReference>
<dbReference type="HOGENOM" id="CLU_1015262_0_0_10"/>
<evidence type="ECO:0000256" key="3">
    <source>
        <dbReference type="ARBA" id="ARBA00022723"/>
    </source>
</evidence>
<evidence type="ECO:0000256" key="2">
    <source>
        <dbReference type="ARBA" id="ARBA00022691"/>
    </source>
</evidence>
<dbReference type="Pfam" id="PF04055">
    <property type="entry name" value="Radical_SAM"/>
    <property type="match status" value="1"/>
</dbReference>
<organism evidence="7 8">
    <name type="scientific">Solitalea canadensis (strain ATCC 29591 / DSM 3403 / JCM 21819 / LMG 8368 / NBRC 15130 / NCIMB 12057 / USAM 9D)</name>
    <name type="common">Flexibacter canadensis</name>
    <dbReference type="NCBI Taxonomy" id="929556"/>
    <lineage>
        <taxon>Bacteria</taxon>
        <taxon>Pseudomonadati</taxon>
        <taxon>Bacteroidota</taxon>
        <taxon>Sphingobacteriia</taxon>
        <taxon>Sphingobacteriales</taxon>
        <taxon>Sphingobacteriaceae</taxon>
        <taxon>Solitalea</taxon>
    </lineage>
</organism>
<protein>
    <submittedName>
        <fullName evidence="7">Radical SAM superfamily enzyme</fullName>
    </submittedName>
</protein>
<feature type="domain" description="Radical SAM core" evidence="6">
    <location>
        <begin position="21"/>
        <end position="227"/>
    </location>
</feature>
<proteinExistence type="predicted"/>
<dbReference type="OrthoDB" id="9782387at2"/>
<dbReference type="KEGG" id="scn:Solca_2842"/>
<dbReference type="InterPro" id="IPR050377">
    <property type="entry name" value="Radical_SAM_PqqE_MftC-like"/>
</dbReference>
<dbReference type="Gene3D" id="3.20.20.70">
    <property type="entry name" value="Aldolase class I"/>
    <property type="match status" value="1"/>
</dbReference>
<dbReference type="eggNOG" id="COG0535">
    <property type="taxonomic scope" value="Bacteria"/>
</dbReference>